<feature type="domain" description="HTH lacI-type" evidence="4">
    <location>
        <begin position="4"/>
        <end position="58"/>
    </location>
</feature>
<evidence type="ECO:0000256" key="2">
    <source>
        <dbReference type="ARBA" id="ARBA00023125"/>
    </source>
</evidence>
<dbReference type="PROSITE" id="PS50932">
    <property type="entry name" value="HTH_LACI_2"/>
    <property type="match status" value="1"/>
</dbReference>
<dbReference type="InterPro" id="IPR028082">
    <property type="entry name" value="Peripla_BP_I"/>
</dbReference>
<dbReference type="InterPro" id="IPR046335">
    <property type="entry name" value="LacI/GalR-like_sensor"/>
</dbReference>
<dbReference type="InterPro" id="IPR000843">
    <property type="entry name" value="HTH_LacI"/>
</dbReference>
<keyword evidence="1" id="KW-0805">Transcription regulation</keyword>
<dbReference type="Pfam" id="PF00356">
    <property type="entry name" value="LacI"/>
    <property type="match status" value="1"/>
</dbReference>
<proteinExistence type="predicted"/>
<gene>
    <name evidence="6" type="ORF">EI981_19380</name>
</gene>
<dbReference type="Proteomes" id="UP000270678">
    <property type="component" value="Chromosome"/>
</dbReference>
<dbReference type="AlphaFoldDB" id="A0A3S9V210"/>
<accession>A0A3S9V210</accession>
<dbReference type="Gene3D" id="3.40.50.2300">
    <property type="match status" value="2"/>
</dbReference>
<dbReference type="Pfam" id="PF13377">
    <property type="entry name" value="Peripla_BP_3"/>
    <property type="match status" value="1"/>
</dbReference>
<dbReference type="PANTHER" id="PTHR30146:SF109">
    <property type="entry name" value="HTH-TYPE TRANSCRIPTIONAL REGULATOR GALS"/>
    <property type="match status" value="1"/>
</dbReference>
<protein>
    <submittedName>
        <fullName evidence="6">LacI family transcriptional regulator</fullName>
    </submittedName>
</protein>
<dbReference type="CDD" id="cd01392">
    <property type="entry name" value="HTH_LacI"/>
    <property type="match status" value="1"/>
</dbReference>
<dbReference type="GO" id="GO:0003700">
    <property type="term" value="F:DNA-binding transcription factor activity"/>
    <property type="evidence" value="ECO:0007669"/>
    <property type="project" value="TreeGrafter"/>
</dbReference>
<evidence type="ECO:0000259" key="4">
    <source>
        <dbReference type="PROSITE" id="PS50932"/>
    </source>
</evidence>
<evidence type="ECO:0000313" key="7">
    <source>
        <dbReference type="Proteomes" id="UP000270678"/>
    </source>
</evidence>
<reference evidence="7" key="1">
    <citation type="submission" date="2018-12" db="EMBL/GenBank/DDBJ databases">
        <title>Complete genome sequence of Paenibacillus sp. MBLB1234.</title>
        <authorList>
            <person name="Nam Y.-D."/>
            <person name="Kang J."/>
            <person name="Chung W.-H."/>
            <person name="Park Y.S."/>
        </authorList>
    </citation>
    <scope>NUCLEOTIDE SEQUENCE [LARGE SCALE GENOMIC DNA]</scope>
    <source>
        <strain evidence="7">MBLB1234</strain>
    </source>
</reference>
<dbReference type="SMART" id="SM00354">
    <property type="entry name" value="HTH_LACI"/>
    <property type="match status" value="1"/>
</dbReference>
<dbReference type="PROSITE" id="PS50943">
    <property type="entry name" value="HTH_CROC1"/>
    <property type="match status" value="1"/>
</dbReference>
<dbReference type="SUPFAM" id="SSF47413">
    <property type="entry name" value="lambda repressor-like DNA-binding domains"/>
    <property type="match status" value="1"/>
</dbReference>
<keyword evidence="3" id="KW-0804">Transcription</keyword>
<dbReference type="PANTHER" id="PTHR30146">
    <property type="entry name" value="LACI-RELATED TRANSCRIPTIONAL REPRESSOR"/>
    <property type="match status" value="1"/>
</dbReference>
<dbReference type="InterPro" id="IPR001387">
    <property type="entry name" value="Cro/C1-type_HTH"/>
</dbReference>
<name>A0A3S9V210_9BACL</name>
<dbReference type="Gene3D" id="1.10.260.40">
    <property type="entry name" value="lambda repressor-like DNA-binding domains"/>
    <property type="match status" value="1"/>
</dbReference>
<dbReference type="InterPro" id="IPR010982">
    <property type="entry name" value="Lambda_DNA-bd_dom_sf"/>
</dbReference>
<dbReference type="SUPFAM" id="SSF53822">
    <property type="entry name" value="Periplasmic binding protein-like I"/>
    <property type="match status" value="1"/>
</dbReference>
<keyword evidence="7" id="KW-1185">Reference proteome</keyword>
<keyword evidence="2" id="KW-0238">DNA-binding</keyword>
<evidence type="ECO:0000313" key="6">
    <source>
        <dbReference type="EMBL" id="AZS16397.1"/>
    </source>
</evidence>
<feature type="domain" description="HTH cro/C1-type" evidence="5">
    <location>
        <begin position="2"/>
        <end position="48"/>
    </location>
</feature>
<evidence type="ECO:0000256" key="3">
    <source>
        <dbReference type="ARBA" id="ARBA00023163"/>
    </source>
</evidence>
<dbReference type="OrthoDB" id="9784962at2"/>
<dbReference type="RefSeq" id="WP_127000966.1">
    <property type="nucleotide sequence ID" value="NZ_CP034346.1"/>
</dbReference>
<dbReference type="GO" id="GO:0000976">
    <property type="term" value="F:transcription cis-regulatory region binding"/>
    <property type="evidence" value="ECO:0007669"/>
    <property type="project" value="TreeGrafter"/>
</dbReference>
<dbReference type="CDD" id="cd06267">
    <property type="entry name" value="PBP1_LacI_sugar_binding-like"/>
    <property type="match status" value="1"/>
</dbReference>
<evidence type="ECO:0000259" key="5">
    <source>
        <dbReference type="PROSITE" id="PS50943"/>
    </source>
</evidence>
<dbReference type="KEGG" id="plut:EI981_19380"/>
<sequence>MKDIKIIDVAKRANVSPATVSRVLNGSKLVNAKTEQRVMQVIREMEYIPNNMGKQLRSRKTMTLAVVVSDVLVSYYAEIIKGIENMANSLHYRVLICDAQNQRAKELEFLSFLINHTVDALIMVTPSLSDEELSSYAEDGYRLAVIGREVGHPLIPCSFTDNITLARDVIYHLTEQGHRKIAFLSGYSEATDSIKRLEGFIQALEEAGIPFEQGLVENGDFSEDGGYEAFKRLRSQCEDFTAVFAANDEMALGVYKACAEMDISIPDQLAVVGVDNIRLTNYVVPRISSMEQPLYMMGSVLAEKLIDQINDNRLADQRLFVLNAELVVKESSLRKISN</sequence>
<dbReference type="PROSITE" id="PS00356">
    <property type="entry name" value="HTH_LACI_1"/>
    <property type="match status" value="1"/>
</dbReference>
<evidence type="ECO:0000256" key="1">
    <source>
        <dbReference type="ARBA" id="ARBA00023015"/>
    </source>
</evidence>
<dbReference type="EMBL" id="CP034346">
    <property type="protein sequence ID" value="AZS16397.1"/>
    <property type="molecule type" value="Genomic_DNA"/>
</dbReference>
<organism evidence="6 7">
    <name type="scientific">Paenibacillus lutimineralis</name>
    <dbReference type="NCBI Taxonomy" id="2707005"/>
    <lineage>
        <taxon>Bacteria</taxon>
        <taxon>Bacillati</taxon>
        <taxon>Bacillota</taxon>
        <taxon>Bacilli</taxon>
        <taxon>Bacillales</taxon>
        <taxon>Paenibacillaceae</taxon>
        <taxon>Paenibacillus</taxon>
    </lineage>
</organism>